<dbReference type="AlphaFoldDB" id="F0F344"/>
<reference evidence="2 3" key="1">
    <citation type="submission" date="2011-01" db="EMBL/GenBank/DDBJ databases">
        <authorList>
            <person name="Muzny D."/>
            <person name="Qin X."/>
            <person name="Deng J."/>
            <person name="Jiang H."/>
            <person name="Liu Y."/>
            <person name="Qu J."/>
            <person name="Song X.-Z."/>
            <person name="Zhang L."/>
            <person name="Thornton R."/>
            <person name="Coyle M."/>
            <person name="Francisco L."/>
            <person name="Jackson L."/>
            <person name="Javaid M."/>
            <person name="Korchina V."/>
            <person name="Kovar C."/>
            <person name="Mata R."/>
            <person name="Mathew T."/>
            <person name="Ngo R."/>
            <person name="Nguyen L."/>
            <person name="Nguyen N."/>
            <person name="Okwuonu G."/>
            <person name="Ongeri F."/>
            <person name="Pham C."/>
            <person name="Simmons D."/>
            <person name="Wilczek-Boney K."/>
            <person name="Hale W."/>
            <person name="Jakkamsetti A."/>
            <person name="Pham P."/>
            <person name="Ruth R."/>
            <person name="San Lucas F."/>
            <person name="Warren J."/>
            <person name="Zhang J."/>
            <person name="Zhao Z."/>
            <person name="Zhou C."/>
            <person name="Zhu D."/>
            <person name="Lee S."/>
            <person name="Bess C."/>
            <person name="Blankenburg K."/>
            <person name="Forbes L."/>
            <person name="Fu Q."/>
            <person name="Gubbala S."/>
            <person name="Hirani K."/>
            <person name="Jayaseelan J.C."/>
            <person name="Lara F."/>
            <person name="Munidasa M."/>
            <person name="Palculict T."/>
            <person name="Patil S."/>
            <person name="Pu L.-L."/>
            <person name="Saada N."/>
            <person name="Tang L."/>
            <person name="Weissenberger G."/>
            <person name="Zhu Y."/>
            <person name="Hemphill L."/>
            <person name="Shang Y."/>
            <person name="Youmans B."/>
            <person name="Ayvaz T."/>
            <person name="Ross M."/>
            <person name="Santibanez J."/>
            <person name="Aqrawi P."/>
            <person name="Gross S."/>
            <person name="Joshi V."/>
            <person name="Fowler G."/>
            <person name="Nazareth L."/>
            <person name="Reid J."/>
            <person name="Worley K."/>
            <person name="Petrosino J."/>
            <person name="Highlander S."/>
            <person name="Gibbs R."/>
        </authorList>
    </citation>
    <scope>NUCLEOTIDE SEQUENCE [LARGE SCALE GENOMIC DNA]</scope>
    <source>
        <strain evidence="2 3">DSM 16608</strain>
    </source>
</reference>
<evidence type="ECO:0000313" key="2">
    <source>
        <dbReference type="EMBL" id="EGC21260.1"/>
    </source>
</evidence>
<evidence type="ECO:0000256" key="1">
    <source>
        <dbReference type="SAM" id="MobiDB-lite"/>
    </source>
</evidence>
<evidence type="ECO:0000313" key="3">
    <source>
        <dbReference type="Proteomes" id="UP000005697"/>
    </source>
</evidence>
<dbReference type="Proteomes" id="UP000005697">
    <property type="component" value="Unassembled WGS sequence"/>
</dbReference>
<feature type="region of interest" description="Disordered" evidence="1">
    <location>
        <begin position="1"/>
        <end position="55"/>
    </location>
</feature>
<proteinExistence type="predicted"/>
<dbReference type="HOGENOM" id="CLU_3028519_0_0_10"/>
<dbReference type="EMBL" id="AEWX01000001">
    <property type="protein sequence ID" value="EGC21260.1"/>
    <property type="molecule type" value="Genomic_DNA"/>
</dbReference>
<keyword evidence="3" id="KW-1185">Reference proteome</keyword>
<gene>
    <name evidence="2" type="ORF">HMPREF9141_0010</name>
</gene>
<organism evidence="2 3">
    <name type="scientific">Prevotella multiformis DSM 16608</name>
    <dbReference type="NCBI Taxonomy" id="888743"/>
    <lineage>
        <taxon>Bacteria</taxon>
        <taxon>Pseudomonadati</taxon>
        <taxon>Bacteroidota</taxon>
        <taxon>Bacteroidia</taxon>
        <taxon>Bacteroidales</taxon>
        <taxon>Prevotellaceae</taxon>
        <taxon>Prevotella</taxon>
    </lineage>
</organism>
<accession>F0F344</accession>
<sequence length="55" mass="5771">MGSGCPQALRREEAAGLCEDSNSVSPSPEAGKPFRLSPDAAQASPLLDTKTNRKQ</sequence>
<protein>
    <submittedName>
        <fullName evidence="2">Uncharacterized protein</fullName>
    </submittedName>
</protein>
<name>F0F344_9BACT</name>
<comment type="caution">
    <text evidence="2">The sequence shown here is derived from an EMBL/GenBank/DDBJ whole genome shotgun (WGS) entry which is preliminary data.</text>
</comment>